<name>A0A397HTP1_ASPTH</name>
<dbReference type="InterPro" id="IPR025337">
    <property type="entry name" value="Questin_oxidase-like"/>
</dbReference>
<keyword evidence="3" id="KW-1185">Reference proteome</keyword>
<protein>
    <recommendedName>
        <fullName evidence="4">MGS207 protein</fullName>
    </recommendedName>
</protein>
<dbReference type="Pfam" id="PF14027">
    <property type="entry name" value="Questin_oxidase"/>
    <property type="match status" value="1"/>
</dbReference>
<gene>
    <name evidence="2" type="ORF">CDV56_108488</name>
</gene>
<organism evidence="2 3">
    <name type="scientific">Aspergillus thermomutatus</name>
    <name type="common">Neosartorya pseudofischeri</name>
    <dbReference type="NCBI Taxonomy" id="41047"/>
    <lineage>
        <taxon>Eukaryota</taxon>
        <taxon>Fungi</taxon>
        <taxon>Dikarya</taxon>
        <taxon>Ascomycota</taxon>
        <taxon>Pezizomycotina</taxon>
        <taxon>Eurotiomycetes</taxon>
        <taxon>Eurotiomycetidae</taxon>
        <taxon>Eurotiales</taxon>
        <taxon>Aspergillaceae</taxon>
        <taxon>Aspergillus</taxon>
        <taxon>Aspergillus subgen. Fumigati</taxon>
    </lineage>
</organism>
<dbReference type="EMBL" id="NKHU02000018">
    <property type="protein sequence ID" value="RHZ65338.1"/>
    <property type="molecule type" value="Genomic_DNA"/>
</dbReference>
<dbReference type="PANTHER" id="PTHR35870:SF6">
    <property type="entry name" value="MGS207 PROTEIN"/>
    <property type="match status" value="1"/>
</dbReference>
<sequence length="409" mass="47328">MLSFSLPSFNFLPSWKRQTVFDIPPVKIHEIDTTHEKPARALKHLLKLNHANHAILYNERKFHNHAPHILSSSFLQGADADDLNRVYEAESKTLEPWVDAPGEISTYDWRDYLGRREYQRAFVDFFEDELVRHGYDWKKVVADYLFSGKEPMFSSLVADLGHPLIHLAYAFEMSSREVAMEALGLAATCYSDIHKYIDDPSYSKAESSYHSTSLFEILAKVRTDKRFKGLFGTPGDHNLDTLFRHHEAALLNHWNAWKIEDPVHQFRESQELAAALLTATQSDPTDKYDFFLVHVLTTSHAVRVLLPLIPARFQVPLVRQWWLMTLAVYIAQLRPEIDLDRIRDYNLEGRDWKWTAKQAVKSEHSTDAHYVKALRAMREAATTWGDSDKFYLKAAVKFAEQFNGWGGFV</sequence>
<dbReference type="OrthoDB" id="10265971at2759"/>
<evidence type="ECO:0000313" key="2">
    <source>
        <dbReference type="EMBL" id="RHZ65338.1"/>
    </source>
</evidence>
<accession>A0A397HTP1</accession>
<proteinExistence type="predicted"/>
<dbReference type="VEuPathDB" id="FungiDB:CDV56_108488"/>
<dbReference type="GO" id="GO:0016491">
    <property type="term" value="F:oxidoreductase activity"/>
    <property type="evidence" value="ECO:0007669"/>
    <property type="project" value="UniProtKB-KW"/>
</dbReference>
<dbReference type="AlphaFoldDB" id="A0A397HTP1"/>
<dbReference type="PANTHER" id="PTHR35870">
    <property type="entry name" value="PROTEIN, PUTATIVE (AFU_ORTHOLOGUE AFUA_5G03330)-RELATED"/>
    <property type="match status" value="1"/>
</dbReference>
<comment type="caution">
    <text evidence="2">The sequence shown here is derived from an EMBL/GenBank/DDBJ whole genome shotgun (WGS) entry which is preliminary data.</text>
</comment>
<dbReference type="GeneID" id="38130462"/>
<dbReference type="STRING" id="41047.A0A397HTP1"/>
<dbReference type="Proteomes" id="UP000215305">
    <property type="component" value="Unassembled WGS sequence"/>
</dbReference>
<evidence type="ECO:0008006" key="4">
    <source>
        <dbReference type="Google" id="ProtNLM"/>
    </source>
</evidence>
<keyword evidence="1" id="KW-0560">Oxidoreductase</keyword>
<evidence type="ECO:0000256" key="1">
    <source>
        <dbReference type="ARBA" id="ARBA00023002"/>
    </source>
</evidence>
<evidence type="ECO:0000313" key="3">
    <source>
        <dbReference type="Proteomes" id="UP000215305"/>
    </source>
</evidence>
<reference evidence="2" key="1">
    <citation type="submission" date="2018-08" db="EMBL/GenBank/DDBJ databases">
        <title>Draft genome sequence of azole-resistant Aspergillus thermomutatus (Neosartorya pseudofischeri) strain HMR AF 39, isolated from a human nasal aspirate.</title>
        <authorList>
            <person name="Parent-Michaud M."/>
            <person name="Dufresne P.J."/>
            <person name="Fournier E."/>
            <person name="Martineau C."/>
            <person name="Moreira S."/>
            <person name="Perkins V."/>
            <person name="De Repentigny L."/>
            <person name="Dufresne S.F."/>
        </authorList>
    </citation>
    <scope>NUCLEOTIDE SEQUENCE [LARGE SCALE GENOMIC DNA]</scope>
    <source>
        <strain evidence="2">HMR AF 39</strain>
    </source>
</reference>
<dbReference type="RefSeq" id="XP_026617808.1">
    <property type="nucleotide sequence ID" value="XM_026762107.1"/>
</dbReference>